<organism evidence="2 3">
    <name type="scientific">Flavobacterium noncentrifugens</name>
    <dbReference type="NCBI Taxonomy" id="1128970"/>
    <lineage>
        <taxon>Bacteria</taxon>
        <taxon>Pseudomonadati</taxon>
        <taxon>Bacteroidota</taxon>
        <taxon>Flavobacteriia</taxon>
        <taxon>Flavobacteriales</taxon>
        <taxon>Flavobacteriaceae</taxon>
        <taxon>Flavobacterium</taxon>
    </lineage>
</organism>
<dbReference type="RefSeq" id="WP_139171681.1">
    <property type="nucleotide sequence ID" value="NZ_BKAI01000002.1"/>
</dbReference>
<gene>
    <name evidence="2" type="ORF">SAMN04487935_0678</name>
</gene>
<sequence>MEKFLSAIMILLLPLITIAQTENKSIAAQATFGRYGADCSSGRGACSFTSSKTIAKTSDFRTSKKMSENSLLLEIKRATLSVEDETKIAGKPFNQIQSGEVLVFIQQQPLEIDAESLQNLSVNPKYNTILPGNYQMAIDKETVKITFTLSTKN</sequence>
<accession>A0A1G8STK5</accession>
<keyword evidence="1" id="KW-0732">Signal</keyword>
<dbReference type="OrthoDB" id="10009717at2"/>
<dbReference type="AlphaFoldDB" id="A0A1G8STK5"/>
<feature type="signal peptide" evidence="1">
    <location>
        <begin position="1"/>
        <end position="19"/>
    </location>
</feature>
<protein>
    <submittedName>
        <fullName evidence="2">Uncharacterized protein</fullName>
    </submittedName>
</protein>
<dbReference type="Proteomes" id="UP000199580">
    <property type="component" value="Unassembled WGS sequence"/>
</dbReference>
<evidence type="ECO:0000256" key="1">
    <source>
        <dbReference type="SAM" id="SignalP"/>
    </source>
</evidence>
<evidence type="ECO:0000313" key="2">
    <source>
        <dbReference type="EMBL" id="SDJ32095.1"/>
    </source>
</evidence>
<reference evidence="2 3" key="1">
    <citation type="submission" date="2016-10" db="EMBL/GenBank/DDBJ databases">
        <authorList>
            <person name="de Groot N.N."/>
        </authorList>
    </citation>
    <scope>NUCLEOTIDE SEQUENCE [LARGE SCALE GENOMIC DNA]</scope>
    <source>
        <strain evidence="2 3">CGMCC 1.10076</strain>
    </source>
</reference>
<name>A0A1G8STK5_9FLAO</name>
<dbReference type="STRING" id="1128970.SAMN04487935_0678"/>
<feature type="chain" id="PRO_5011770184" evidence="1">
    <location>
        <begin position="20"/>
        <end position="153"/>
    </location>
</feature>
<proteinExistence type="predicted"/>
<dbReference type="EMBL" id="FNEZ01000001">
    <property type="protein sequence ID" value="SDJ32095.1"/>
    <property type="molecule type" value="Genomic_DNA"/>
</dbReference>
<keyword evidence="3" id="KW-1185">Reference proteome</keyword>
<evidence type="ECO:0000313" key="3">
    <source>
        <dbReference type="Proteomes" id="UP000199580"/>
    </source>
</evidence>